<sequence length="78" mass="9501">MKQMMSQIKDSAKDSKYWTRRVKNNAAARRSREARHKKENQIRVRAAWLEKENIRLRVELLDARQQIVDLNRERPRNN</sequence>
<dbReference type="AlphaFoldDB" id="E4Y600"/>
<protein>
    <recommendedName>
        <fullName evidence="9">BZIP domain-containing protein</fullName>
    </recommendedName>
</protein>
<evidence type="ECO:0000256" key="3">
    <source>
        <dbReference type="ARBA" id="ARBA00009208"/>
    </source>
</evidence>
<dbReference type="Gene3D" id="1.20.5.170">
    <property type="match status" value="1"/>
</dbReference>
<dbReference type="EMBL" id="FN654290">
    <property type="protein sequence ID" value="CBY31050.1"/>
    <property type="molecule type" value="Genomic_DNA"/>
</dbReference>
<keyword evidence="4" id="KW-0805">Transcription regulation</keyword>
<keyword evidence="6" id="KW-0804">Transcription</keyword>
<dbReference type="GO" id="GO:0000978">
    <property type="term" value="F:RNA polymerase II cis-regulatory region sequence-specific DNA binding"/>
    <property type="evidence" value="ECO:0007669"/>
    <property type="project" value="TreeGrafter"/>
</dbReference>
<comment type="similarity">
    <text evidence="2">Belongs to the bZIP family. NFIL3 subfamily.</text>
</comment>
<evidence type="ECO:0000256" key="7">
    <source>
        <dbReference type="ARBA" id="ARBA00023242"/>
    </source>
</evidence>
<keyword evidence="7" id="KW-0539">Nucleus</keyword>
<feature type="domain" description="BZIP" evidence="9">
    <location>
        <begin position="14"/>
        <end position="73"/>
    </location>
</feature>
<gene>
    <name evidence="10" type="ORF">GSOID_T00019002001</name>
    <name evidence="11" type="ORF">GSOID_T00022689001</name>
</gene>
<evidence type="ECO:0000256" key="1">
    <source>
        <dbReference type="ARBA" id="ARBA00004123"/>
    </source>
</evidence>
<dbReference type="InterPro" id="IPR040223">
    <property type="entry name" value="PAR_bZIP"/>
</dbReference>
<comment type="similarity">
    <text evidence="3">Belongs to the bZIP family. PAR subfamily.</text>
</comment>
<organism evidence="10">
    <name type="scientific">Oikopleura dioica</name>
    <name type="common">Tunicate</name>
    <dbReference type="NCBI Taxonomy" id="34765"/>
    <lineage>
        <taxon>Eukaryota</taxon>
        <taxon>Metazoa</taxon>
        <taxon>Chordata</taxon>
        <taxon>Tunicata</taxon>
        <taxon>Appendicularia</taxon>
        <taxon>Copelata</taxon>
        <taxon>Oikopleuridae</taxon>
        <taxon>Oikopleura</taxon>
    </lineage>
</organism>
<evidence type="ECO:0000256" key="2">
    <source>
        <dbReference type="ARBA" id="ARBA00006079"/>
    </source>
</evidence>
<evidence type="ECO:0000256" key="6">
    <source>
        <dbReference type="ARBA" id="ARBA00023163"/>
    </source>
</evidence>
<evidence type="ECO:0000256" key="5">
    <source>
        <dbReference type="ARBA" id="ARBA00023125"/>
    </source>
</evidence>
<evidence type="ECO:0000313" key="11">
    <source>
        <dbReference type="EMBL" id="CBY40667.1"/>
    </source>
</evidence>
<dbReference type="EMBL" id="FN656037">
    <property type="protein sequence ID" value="CBY40667.1"/>
    <property type="molecule type" value="Genomic_DNA"/>
</dbReference>
<dbReference type="FunFam" id="1.20.5.170:FF:000025">
    <property type="entry name" value="nuclear factor interleukin-3-regulated protein-like"/>
    <property type="match status" value="1"/>
</dbReference>
<evidence type="ECO:0000256" key="4">
    <source>
        <dbReference type="ARBA" id="ARBA00023015"/>
    </source>
</evidence>
<evidence type="ECO:0000259" key="9">
    <source>
        <dbReference type="PROSITE" id="PS50217"/>
    </source>
</evidence>
<dbReference type="Proteomes" id="UP000011014">
    <property type="component" value="Unassembled WGS sequence"/>
</dbReference>
<keyword evidence="5" id="KW-0238">DNA-binding</keyword>
<comment type="subcellular location">
    <subcellularLocation>
        <location evidence="1">Nucleus</location>
    </subcellularLocation>
</comment>
<evidence type="ECO:0000313" key="10">
    <source>
        <dbReference type="EMBL" id="CBY31050.1"/>
    </source>
</evidence>
<feature type="region of interest" description="Disordered" evidence="8">
    <location>
        <begin position="1"/>
        <end position="40"/>
    </location>
</feature>
<proteinExistence type="inferred from homology"/>
<dbReference type="SUPFAM" id="SSF57959">
    <property type="entry name" value="Leucine zipper domain"/>
    <property type="match status" value="1"/>
</dbReference>
<name>E4Y600_OIKDI</name>
<reference evidence="10" key="1">
    <citation type="journal article" date="2010" name="Science">
        <title>Plasticity of animal genome architecture unmasked by rapid evolution of a pelagic tunicate.</title>
        <authorList>
            <person name="Denoeud F."/>
            <person name="Henriet S."/>
            <person name="Mungpakdee S."/>
            <person name="Aury J.M."/>
            <person name="Da Silva C."/>
            <person name="Brinkmann H."/>
            <person name="Mikhaleva J."/>
            <person name="Olsen L.C."/>
            <person name="Jubin C."/>
            <person name="Canestro C."/>
            <person name="Bouquet J.M."/>
            <person name="Danks G."/>
            <person name="Poulain J."/>
            <person name="Campsteijn C."/>
            <person name="Adamski M."/>
            <person name="Cross I."/>
            <person name="Yadetie F."/>
            <person name="Muffato M."/>
            <person name="Louis A."/>
            <person name="Butcher S."/>
            <person name="Tsagkogeorga G."/>
            <person name="Konrad A."/>
            <person name="Singh S."/>
            <person name="Jensen M.F."/>
            <person name="Cong E.H."/>
            <person name="Eikeseth-Otteraa H."/>
            <person name="Noel B."/>
            <person name="Anthouard V."/>
            <person name="Porcel B.M."/>
            <person name="Kachouri-Lafond R."/>
            <person name="Nishino A."/>
            <person name="Ugolini M."/>
            <person name="Chourrout P."/>
            <person name="Nishida H."/>
            <person name="Aasland R."/>
            <person name="Huzurbazar S."/>
            <person name="Westhof E."/>
            <person name="Delsuc F."/>
            <person name="Lehrach H."/>
            <person name="Reinhardt R."/>
            <person name="Weissenbach J."/>
            <person name="Roy S.W."/>
            <person name="Artiguenave F."/>
            <person name="Postlethwait J.H."/>
            <person name="Manak J.R."/>
            <person name="Thompson E.M."/>
            <person name="Jaillon O."/>
            <person name="Du Pasquier L."/>
            <person name="Boudinot P."/>
            <person name="Liberles D.A."/>
            <person name="Volff J.N."/>
            <person name="Philippe H."/>
            <person name="Lenhard B."/>
            <person name="Roest Crollius H."/>
            <person name="Wincker P."/>
            <person name="Chourrout D."/>
        </authorList>
    </citation>
    <scope>NUCLEOTIDE SEQUENCE [LARGE SCALE GENOMIC DNA]</scope>
</reference>
<dbReference type="PANTHER" id="PTHR11988:SF27">
    <property type="entry name" value="GH27708P"/>
    <property type="match status" value="1"/>
</dbReference>
<accession>E4Y600</accession>
<dbReference type="Pfam" id="PF07716">
    <property type="entry name" value="bZIP_2"/>
    <property type="match status" value="1"/>
</dbReference>
<dbReference type="PANTHER" id="PTHR11988">
    <property type="entry name" value="THYROTROPH EMBRYONIC FACTOR RELATED"/>
    <property type="match status" value="1"/>
</dbReference>
<dbReference type="GO" id="GO:0005634">
    <property type="term" value="C:nucleus"/>
    <property type="evidence" value="ECO:0007669"/>
    <property type="project" value="UniProtKB-SubCell"/>
</dbReference>
<dbReference type="GO" id="GO:0000981">
    <property type="term" value="F:DNA-binding transcription factor activity, RNA polymerase II-specific"/>
    <property type="evidence" value="ECO:0007669"/>
    <property type="project" value="TreeGrafter"/>
</dbReference>
<dbReference type="PROSITE" id="PS50217">
    <property type="entry name" value="BZIP"/>
    <property type="match status" value="1"/>
</dbReference>
<dbReference type="InterPro" id="IPR046347">
    <property type="entry name" value="bZIP_sf"/>
</dbReference>
<dbReference type="InterPro" id="IPR004827">
    <property type="entry name" value="bZIP"/>
</dbReference>
<evidence type="ECO:0000256" key="8">
    <source>
        <dbReference type="SAM" id="MobiDB-lite"/>
    </source>
</evidence>